<evidence type="ECO:0000256" key="1">
    <source>
        <dbReference type="ARBA" id="ARBA00023117"/>
    </source>
</evidence>
<name>A0A165EEE1_EXIGL</name>
<accession>A0A165EEE1</accession>
<proteinExistence type="predicted"/>
<dbReference type="GO" id="GO:0006338">
    <property type="term" value="P:chromatin remodeling"/>
    <property type="evidence" value="ECO:0007669"/>
    <property type="project" value="TreeGrafter"/>
</dbReference>
<dbReference type="SUPFAM" id="SSF47370">
    <property type="entry name" value="Bromodomain"/>
    <property type="match status" value="1"/>
</dbReference>
<dbReference type="InParanoid" id="A0A165EEE1"/>
<protein>
    <submittedName>
        <fullName evidence="4">Bromodomain-containing protein</fullName>
    </submittedName>
</protein>
<feature type="non-terminal residue" evidence="4">
    <location>
        <position position="1"/>
    </location>
</feature>
<dbReference type="InterPro" id="IPR036427">
    <property type="entry name" value="Bromodomain-like_sf"/>
</dbReference>
<dbReference type="GO" id="GO:0000785">
    <property type="term" value="C:chromatin"/>
    <property type="evidence" value="ECO:0007669"/>
    <property type="project" value="TreeGrafter"/>
</dbReference>
<dbReference type="OrthoDB" id="10264376at2759"/>
<gene>
    <name evidence="4" type="ORF">EXIGLDRAFT_577216</name>
</gene>
<dbReference type="InterPro" id="IPR001487">
    <property type="entry name" value="Bromodomain"/>
</dbReference>
<dbReference type="PANTHER" id="PTHR22880:SF225">
    <property type="entry name" value="BROMODOMAIN-CONTAINING PROTEIN BET-1-RELATED"/>
    <property type="match status" value="1"/>
</dbReference>
<keyword evidence="1 2" id="KW-0103">Bromodomain</keyword>
<evidence type="ECO:0000313" key="5">
    <source>
        <dbReference type="Proteomes" id="UP000077266"/>
    </source>
</evidence>
<feature type="domain" description="Bromo" evidence="3">
    <location>
        <begin position="1"/>
        <end position="57"/>
    </location>
</feature>
<dbReference type="Proteomes" id="UP000077266">
    <property type="component" value="Unassembled WGS sequence"/>
</dbReference>
<dbReference type="AlphaFoldDB" id="A0A165EEE1"/>
<dbReference type="GO" id="GO:0005634">
    <property type="term" value="C:nucleus"/>
    <property type="evidence" value="ECO:0007669"/>
    <property type="project" value="TreeGrafter"/>
</dbReference>
<dbReference type="InterPro" id="IPR050935">
    <property type="entry name" value="Bromo_chromatin_reader"/>
</dbReference>
<organism evidence="4 5">
    <name type="scientific">Exidia glandulosa HHB12029</name>
    <dbReference type="NCBI Taxonomy" id="1314781"/>
    <lineage>
        <taxon>Eukaryota</taxon>
        <taxon>Fungi</taxon>
        <taxon>Dikarya</taxon>
        <taxon>Basidiomycota</taxon>
        <taxon>Agaricomycotina</taxon>
        <taxon>Agaricomycetes</taxon>
        <taxon>Auriculariales</taxon>
        <taxon>Exidiaceae</taxon>
        <taxon>Exidia</taxon>
    </lineage>
</organism>
<dbReference type="PRINTS" id="PR00503">
    <property type="entry name" value="BROMODOMAIN"/>
</dbReference>
<evidence type="ECO:0000259" key="3">
    <source>
        <dbReference type="PROSITE" id="PS50014"/>
    </source>
</evidence>
<dbReference type="PANTHER" id="PTHR22880">
    <property type="entry name" value="FALZ-RELATED BROMODOMAIN-CONTAINING PROTEINS"/>
    <property type="match status" value="1"/>
</dbReference>
<sequence length="75" mass="8795">KLDIPVYPKIIKRPMDLLTMKKKLDDHEYSDAPKFYADFKLMTRNCYTFNPTCTPVHIAGMALSTLFNETWKQLP</sequence>
<dbReference type="PROSITE" id="PS50014">
    <property type="entry name" value="BROMODOMAIN_2"/>
    <property type="match status" value="1"/>
</dbReference>
<dbReference type="EMBL" id="KV426146">
    <property type="protein sequence ID" value="KZV86734.1"/>
    <property type="molecule type" value="Genomic_DNA"/>
</dbReference>
<evidence type="ECO:0000313" key="4">
    <source>
        <dbReference type="EMBL" id="KZV86734.1"/>
    </source>
</evidence>
<dbReference type="SMART" id="SM00297">
    <property type="entry name" value="BROMO"/>
    <property type="match status" value="1"/>
</dbReference>
<reference evidence="4 5" key="1">
    <citation type="journal article" date="2016" name="Mol. Biol. Evol.">
        <title>Comparative Genomics of Early-Diverging Mushroom-Forming Fungi Provides Insights into the Origins of Lignocellulose Decay Capabilities.</title>
        <authorList>
            <person name="Nagy L.G."/>
            <person name="Riley R."/>
            <person name="Tritt A."/>
            <person name="Adam C."/>
            <person name="Daum C."/>
            <person name="Floudas D."/>
            <person name="Sun H."/>
            <person name="Yadav J.S."/>
            <person name="Pangilinan J."/>
            <person name="Larsson K.H."/>
            <person name="Matsuura K."/>
            <person name="Barry K."/>
            <person name="Labutti K."/>
            <person name="Kuo R."/>
            <person name="Ohm R.A."/>
            <person name="Bhattacharya S.S."/>
            <person name="Shirouzu T."/>
            <person name="Yoshinaga Y."/>
            <person name="Martin F.M."/>
            <person name="Grigoriev I.V."/>
            <person name="Hibbett D.S."/>
        </authorList>
    </citation>
    <scope>NUCLEOTIDE SEQUENCE [LARGE SCALE GENOMIC DNA]</scope>
    <source>
        <strain evidence="4 5">HHB12029</strain>
    </source>
</reference>
<keyword evidence="5" id="KW-1185">Reference proteome</keyword>
<evidence type="ECO:0000256" key="2">
    <source>
        <dbReference type="PROSITE-ProRule" id="PRU00035"/>
    </source>
</evidence>
<dbReference type="STRING" id="1314781.A0A165EEE1"/>
<dbReference type="GO" id="GO:0006355">
    <property type="term" value="P:regulation of DNA-templated transcription"/>
    <property type="evidence" value="ECO:0007669"/>
    <property type="project" value="TreeGrafter"/>
</dbReference>
<dbReference type="Pfam" id="PF00439">
    <property type="entry name" value="Bromodomain"/>
    <property type="match status" value="1"/>
</dbReference>
<dbReference type="Gene3D" id="1.20.920.10">
    <property type="entry name" value="Bromodomain-like"/>
    <property type="match status" value="1"/>
</dbReference>
<feature type="non-terminal residue" evidence="4">
    <location>
        <position position="75"/>
    </location>
</feature>